<evidence type="ECO:0000256" key="5">
    <source>
        <dbReference type="SAM" id="Phobius"/>
    </source>
</evidence>
<keyword evidence="5" id="KW-0812">Transmembrane</keyword>
<feature type="domain" description="Carbohydrate-binding module family 96" evidence="6">
    <location>
        <begin position="715"/>
        <end position="864"/>
    </location>
</feature>
<feature type="domain" description="Carbohydrate-binding module family 96" evidence="6">
    <location>
        <begin position="873"/>
        <end position="1026"/>
    </location>
</feature>
<feature type="region of interest" description="Disordered" evidence="4">
    <location>
        <begin position="663"/>
        <end position="713"/>
    </location>
</feature>
<dbReference type="Proteomes" id="UP000034601">
    <property type="component" value="Unassembled WGS sequence"/>
</dbReference>
<dbReference type="InterPro" id="IPR012334">
    <property type="entry name" value="Pectin_lyas_fold"/>
</dbReference>
<feature type="compositionally biased region" description="Low complexity" evidence="4">
    <location>
        <begin position="663"/>
        <end position="685"/>
    </location>
</feature>
<accession>A0A0G0U2L4</accession>
<comment type="subcellular location">
    <subcellularLocation>
        <location evidence="1">Secreted</location>
    </subcellularLocation>
</comment>
<keyword evidence="5" id="KW-0472">Membrane</keyword>
<dbReference type="Pfam" id="PF24517">
    <property type="entry name" value="CBM96"/>
    <property type="match status" value="2"/>
</dbReference>
<dbReference type="GO" id="GO:0016837">
    <property type="term" value="F:carbon-oxygen lyase activity, acting on polysaccharides"/>
    <property type="evidence" value="ECO:0007669"/>
    <property type="project" value="TreeGrafter"/>
</dbReference>
<dbReference type="NCBIfam" id="NF033679">
    <property type="entry name" value="DNRLRE_dom"/>
    <property type="match status" value="2"/>
</dbReference>
<protein>
    <recommendedName>
        <fullName evidence="6">Carbohydrate-binding module family 96 domain-containing protein</fullName>
    </recommendedName>
</protein>
<keyword evidence="3" id="KW-0732">Signal</keyword>
<organism evidence="7 8">
    <name type="scientific">Candidatus Daviesbacteria bacterium GW2011_GWA2_40_9</name>
    <dbReference type="NCBI Taxonomy" id="1618424"/>
    <lineage>
        <taxon>Bacteria</taxon>
        <taxon>Candidatus Daviesiibacteriota</taxon>
    </lineage>
</organism>
<evidence type="ECO:0000256" key="1">
    <source>
        <dbReference type="ARBA" id="ARBA00004613"/>
    </source>
</evidence>
<gene>
    <name evidence="7" type="ORF">UU29_C0006G0022</name>
</gene>
<dbReference type="AlphaFoldDB" id="A0A0G0U2L4"/>
<sequence length="1028" mass="111543">MNPSETKLNSILSKLSSQQNKKRKVAILIFFLSLISFLSITTFSPFKDKLFSSLYPKRFSFAAGNTYYVATIGSDSNTGTIDQPWRTVKYSLSKLQPGDTLYLRGGTYYNEGGTTISLKGASTSWIILQSYPGERAIIDGGVPDFSNAPNNAWELVDSSTGLYRSVSSNFSGSDLSSNATLGGWLLDSNTQLVHYGHSTSENPDSLNSQNYTVSKFNPVYIGPGVQLRGDGHIYIRLTPNSYNQIAQDGSTLPQIPADTNPNNNRISIFNTSTLYTLSGASYLAFKNIDFVHAVKLFDLQNSTNHILFDQDKFKFGSYGINTEPTSGTSDIEVASSEFTNGVPDWLRWTDTKNIAYDSSPAYPEFQSVAIDGTPSNFYIHDNYMYRLFDGLHFKDGTANTQFINNVIALSHDDAFEINPTVQNVEIAHNIMRHVHNGFGVNRSSSCTGVGVINMHHNVMDTSMPQRQGREGNSRISQYPLWSPYSPFASHGSGCDTYKLRFYNNTIVGRRATSSSDSLGPRNMTASTDLYVYNNLWYAINNVSALSNHQESSGAHYDGEAFWQSNPSGQSLLLNFGNGSSFTSLSSYTSTIGTTWLKSGIQTDPGFSLSAIDSNNYDPATVWSIYQPTNPAFFTTEVDTTGLGWPEADGITYRGAVGLNSTPAAINTPSPTPIISTPTPTSQPTATPTPTPTPKPTTTPIPISTPTPTSSPSDAVTFNPVADSFVEASYPDKNNGSSSALGVDGSPIEISYLNFDFGSLAGKTVTSAKLRIYLTNFSTGTQNIKSVTNTSWSESSLTYNNKPTTGTTIASFAGNSSSTWKEVDLTPFLSDKAGQTFSLAVEQSATDGIDFSSREAMNKPQIVVTLAGGITGNTSSLLPTADAEVEKNYPDKNYGSSTALEVDNSPVEISYLKFNLTPFAGKEIVSAKLKLRVRNSSSGIQYVRLVEDTIWSESSLTYNNRPQASTTITQLNGGKSSTWIEIDVTSAVLTKLGGYLSLLVDSTSSDGFGFYSKEASTSTYRPTLIITNK</sequence>
<feature type="transmembrane region" description="Helical" evidence="5">
    <location>
        <begin position="25"/>
        <end position="46"/>
    </location>
</feature>
<dbReference type="InterPro" id="IPR055372">
    <property type="entry name" value="CBM96"/>
</dbReference>
<name>A0A0G0U2L4_9BACT</name>
<evidence type="ECO:0000313" key="8">
    <source>
        <dbReference type="Proteomes" id="UP000034601"/>
    </source>
</evidence>
<dbReference type="Gene3D" id="2.160.20.10">
    <property type="entry name" value="Single-stranded right-handed beta-helix, Pectin lyase-like"/>
    <property type="match status" value="1"/>
</dbReference>
<evidence type="ECO:0000259" key="6">
    <source>
        <dbReference type="Pfam" id="PF24517"/>
    </source>
</evidence>
<dbReference type="PANTHER" id="PTHR40088">
    <property type="entry name" value="PECTATE LYASE (EUROFUNG)"/>
    <property type="match status" value="1"/>
</dbReference>
<dbReference type="EMBL" id="LCAB01000006">
    <property type="protein sequence ID" value="KKR83333.1"/>
    <property type="molecule type" value="Genomic_DNA"/>
</dbReference>
<dbReference type="SUPFAM" id="SSF51126">
    <property type="entry name" value="Pectin lyase-like"/>
    <property type="match status" value="1"/>
</dbReference>
<reference evidence="7 8" key="1">
    <citation type="journal article" date="2015" name="Nature">
        <title>rRNA introns, odd ribosomes, and small enigmatic genomes across a large radiation of phyla.</title>
        <authorList>
            <person name="Brown C.T."/>
            <person name="Hug L.A."/>
            <person name="Thomas B.C."/>
            <person name="Sharon I."/>
            <person name="Castelle C.J."/>
            <person name="Singh A."/>
            <person name="Wilkins M.J."/>
            <person name="Williams K.H."/>
            <person name="Banfield J.F."/>
        </authorList>
    </citation>
    <scope>NUCLEOTIDE SEQUENCE [LARGE SCALE GENOMIC DNA]</scope>
</reference>
<evidence type="ECO:0000256" key="4">
    <source>
        <dbReference type="SAM" id="MobiDB-lite"/>
    </source>
</evidence>
<dbReference type="PATRIC" id="fig|1618424.3.peg.366"/>
<dbReference type="GO" id="GO:0005576">
    <property type="term" value="C:extracellular region"/>
    <property type="evidence" value="ECO:0007669"/>
    <property type="project" value="UniProtKB-SubCell"/>
</dbReference>
<comment type="caution">
    <text evidence="7">The sequence shown here is derived from an EMBL/GenBank/DDBJ whole genome shotgun (WGS) entry which is preliminary data.</text>
</comment>
<dbReference type="InterPro" id="IPR011050">
    <property type="entry name" value="Pectin_lyase_fold/virulence"/>
</dbReference>
<evidence type="ECO:0000256" key="2">
    <source>
        <dbReference type="ARBA" id="ARBA00022525"/>
    </source>
</evidence>
<feature type="compositionally biased region" description="Pro residues" evidence="4">
    <location>
        <begin position="686"/>
        <end position="704"/>
    </location>
</feature>
<dbReference type="InterPro" id="IPR052052">
    <property type="entry name" value="Polysaccharide_Lyase_9"/>
</dbReference>
<evidence type="ECO:0000313" key="7">
    <source>
        <dbReference type="EMBL" id="KKR83333.1"/>
    </source>
</evidence>
<proteinExistence type="predicted"/>
<keyword evidence="5" id="KW-1133">Transmembrane helix</keyword>
<evidence type="ECO:0000256" key="3">
    <source>
        <dbReference type="ARBA" id="ARBA00022729"/>
    </source>
</evidence>
<dbReference type="PANTHER" id="PTHR40088:SF2">
    <property type="entry name" value="SECRETED SUGAR HYDROLASE"/>
    <property type="match status" value="1"/>
</dbReference>
<keyword evidence="2" id="KW-0964">Secreted</keyword>